<keyword evidence="1" id="KW-0472">Membrane</keyword>
<feature type="transmembrane region" description="Helical" evidence="1">
    <location>
        <begin position="20"/>
        <end position="40"/>
    </location>
</feature>
<evidence type="ECO:0000313" key="2">
    <source>
        <dbReference type="EMBL" id="KGG22524.1"/>
    </source>
</evidence>
<accession>A0A0A2CD95</accession>
<dbReference type="RefSeq" id="WP_036904072.1">
    <property type="nucleotide sequence ID" value="NZ_CP138967.1"/>
</dbReference>
<dbReference type="AlphaFoldDB" id="A0A0A2CD95"/>
<sequence>MDPLDPALQSTAVSGVRPLLTLVLFAGLGSFFLGALVTAIRRGMRENGWFKFNHEKENQD</sequence>
<keyword evidence="1" id="KW-0812">Transmembrane</keyword>
<proteinExistence type="predicted"/>
<gene>
    <name evidence="2" type="ORF">EV03_0042</name>
</gene>
<organism evidence="2 3">
    <name type="scientific">Prochlorococcus marinus str. PAC1</name>
    <dbReference type="NCBI Taxonomy" id="59924"/>
    <lineage>
        <taxon>Bacteria</taxon>
        <taxon>Bacillati</taxon>
        <taxon>Cyanobacteriota</taxon>
        <taxon>Cyanophyceae</taxon>
        <taxon>Synechococcales</taxon>
        <taxon>Prochlorococcaceae</taxon>
        <taxon>Prochlorococcus</taxon>
    </lineage>
</organism>
<reference evidence="3" key="1">
    <citation type="journal article" date="2014" name="Sci. Data">
        <title>Genomes of diverse isolates of the marine cyanobacterium Prochlorococcus.</title>
        <authorList>
            <person name="Biller S."/>
            <person name="Berube P."/>
            <person name="Thompson J."/>
            <person name="Kelly L."/>
            <person name="Roggensack S."/>
            <person name="Awad L."/>
            <person name="Roache-Johnson K."/>
            <person name="Ding H."/>
            <person name="Giovannoni S.J."/>
            <person name="Moore L.R."/>
            <person name="Chisholm S.W."/>
        </authorList>
    </citation>
    <scope>NUCLEOTIDE SEQUENCE [LARGE SCALE GENOMIC DNA]</scope>
    <source>
        <strain evidence="3">PAC1</strain>
    </source>
</reference>
<dbReference type="EMBL" id="JNAX01000001">
    <property type="protein sequence ID" value="KGG22524.1"/>
    <property type="molecule type" value="Genomic_DNA"/>
</dbReference>
<comment type="caution">
    <text evidence="2">The sequence shown here is derived from an EMBL/GenBank/DDBJ whole genome shotgun (WGS) entry which is preliminary data.</text>
</comment>
<protein>
    <submittedName>
        <fullName evidence="2">Uncharacterized protein</fullName>
    </submittedName>
</protein>
<name>A0A0A2CD95_PROMR</name>
<evidence type="ECO:0000256" key="1">
    <source>
        <dbReference type="SAM" id="Phobius"/>
    </source>
</evidence>
<keyword evidence="1" id="KW-1133">Transmembrane helix</keyword>
<dbReference type="Proteomes" id="UP000030392">
    <property type="component" value="Unassembled WGS sequence"/>
</dbReference>
<evidence type="ECO:0000313" key="3">
    <source>
        <dbReference type="Proteomes" id="UP000030392"/>
    </source>
</evidence>